<feature type="repeat" description="ANK" evidence="1">
    <location>
        <begin position="324"/>
        <end position="356"/>
    </location>
</feature>
<dbReference type="PANTHER" id="PTHR24116">
    <property type="entry name" value="KINASE D-INTERACTING SUBSTRATE OF 220 KDA"/>
    <property type="match status" value="1"/>
</dbReference>
<dbReference type="Pfam" id="PF13637">
    <property type="entry name" value="Ank_4"/>
    <property type="match status" value="1"/>
</dbReference>
<feature type="transmembrane region" description="Helical" evidence="3">
    <location>
        <begin position="615"/>
        <end position="635"/>
    </location>
</feature>
<feature type="compositionally biased region" description="Acidic residues" evidence="2">
    <location>
        <begin position="1376"/>
        <end position="1397"/>
    </location>
</feature>
<feature type="domain" description="Kinase D-interacting substrate of 220 kDa-like SAM" evidence="5">
    <location>
        <begin position="1205"/>
        <end position="1280"/>
    </location>
</feature>
<dbReference type="Pfam" id="PF07693">
    <property type="entry name" value="KAP_NTPase"/>
    <property type="match status" value="1"/>
</dbReference>
<dbReference type="Pfam" id="PF00023">
    <property type="entry name" value="Ank"/>
    <property type="match status" value="1"/>
</dbReference>
<feature type="compositionally biased region" description="Acidic residues" evidence="2">
    <location>
        <begin position="1442"/>
        <end position="1451"/>
    </location>
</feature>
<sequence>MDLRGRSLVRHVQTSVVYLVNTATTAWFWRPRQQSESEILLTTLPQSAYKATSSRVPMSDPFNLVNAIEEGNCSQVLNLLENRGINIEQRDQNGQTPLIIAAEKGNVPIVHEILKRNPDVNAQDDDGWTALIAACKEGHVDVVKELLEHGAEIQISDLGRWTPLVWASYKGHGEIVTDLLGHGADPNEKGQHGMTALIWASGRGHTECVRKLLEAGALADSADKYGTTALVWAARKGHLEVVKALVEKGANINIAGTRGWTALIMAAKGGYTDLVEYLLHRDPNVNATDQEGYSALAWSAKQGHDEIVKKLIAKGAYYNLTDKEGETVLISASRDGHLEVVKTLLSKFAEVDAVDSEGKSALFHAVERGHTAIVKELLEAGAKTEIVNRDGDTPLLRATVKKHTEIVALLLDKGALVCAADRRGDTAVHIAVRGRFRRICELLLRNPKDARLLYRPNRAGETPYNIDRQHRTSILTQIFGTGLVLGGKKCSEEVMGYDVYTSALADVLSEPSLSMPLTVGMYARWGSGKSFVLKRLQEEMREFAHQDMRPVFQFSRFIFLIVLVVSIIFGVTMWAALGIIEGICIGLALFISAYSLFLCAYVADRRYTNGETPCAVGGYVANSVSTLKLLLQFIFCIPPSPRAMKPSLPVRFFFTDFSKLTCSGSEAASLVGMIETLCDVVESEFGFFVSRLYRVFRTPHSEYEDTDYIEARWKRCCCCIPTFIIFLFVIICGLTSLTLFTVNGTKGGSIITGIEIATSAVVGVAVLAHFPTVCSMLYSLAFSQKKRISVVATQLGLKEEGFIHALKQEVELLTDLVNCVDGFTRHQTRIVIVIDGLDNSEQSKVLQLLDSVNLLFTDPEAPFIILMALDPRVMIRAIDQSFSSILRESHISASDYLKSIVQLPFYLPEPKSNYTGVLPPNVMSLLEDVRNVDYDSDHQPDIDLRPSSIVHDDMEWDGEMLQYDNDKRAHRDFNNCNGGVPVRIHPDLNLDSSLIYEPNEREPCLAVDHQKMLEKELELEERRKISADLAQVLADNETVNPLGVKRLMNIVSLTCRLLRARSVEYSWKRLAAWVSLVDGWPYKTSWLVLLIEDNNTHIRDNVCLKDLYEATLSAMPVINEVDCMVDGDPVYFETFLSSHQPLLRAADVRRFLLSTIHLDQSLRRQMVECLHAGLPSGSNAKSETESVGKRSSAYQLTASYIAKEKQINLNSLTIDDVCKQLSELEGLDQKQMSTYQKVVTDNNINGKVLASCDLSELSQIMGMTFGDWQLFRAWIINARYPQECGSRHLGSRCISPGEMQCQLIKTSSSGGWDQGNILGSPKGLSMSEQNEGVQNEPEPSATQLAELKATQKGGEVPVDENGVPQIVLQPPSTPGTEEEDNCETTETELENRDDEDDHHEQAKLRRSAKEKRMSKEEKSYSVVEDKMDNKSQKSGHKKEETLVDIETDEEKDGSSFTPQPPIALFFKEQEDFPTPPDNTDGGSTTLNKGSASHDLMFFSESNGHPKKDQELTRTSYEDDLWIPMEKPRTSSVGSTGSADFPPPPSPPTIQVMECTCEMITPDENREIDKATLENSLFSDAKESNTIGRPSPIVLTMAKNGPVTNAVAVKQSATGDARSTSSSSTRSVSESTGTQSTMFPDRNRSGIPKSYSTDIRYLPTEKSEPIGTRPVSTSDMKNQNIRSLPSLKQRAGSEGWVSPKSGSPPEQHCNVLNSKNNSNNSDINDFPPPPPPLLNDSGKYQPDSPWVPLLQRFQVDQDSAMYMDSEENHRRPRPKPGSTTQDQRSQKFRSYAPHSKPSVVEVNNSEDRKDKKNETCV</sequence>
<accession>A0A6P8HEU9</accession>
<feature type="compositionally biased region" description="Low complexity" evidence="2">
    <location>
        <begin position="1611"/>
        <end position="1633"/>
    </location>
</feature>
<dbReference type="PRINTS" id="PR01415">
    <property type="entry name" value="ANKYRIN"/>
</dbReference>
<name>A0A6P8HEU9_ACTTE</name>
<keyword evidence="3" id="KW-0812">Transmembrane</keyword>
<feature type="repeat" description="ANK" evidence="1">
    <location>
        <begin position="258"/>
        <end position="290"/>
    </location>
</feature>
<dbReference type="InterPro" id="IPR057092">
    <property type="entry name" value="SAM_KIDINS220"/>
</dbReference>
<feature type="repeat" description="ANK" evidence="1">
    <location>
        <begin position="357"/>
        <end position="389"/>
    </location>
</feature>
<keyword evidence="6" id="KW-1185">Reference proteome</keyword>
<feature type="repeat" description="ANK" evidence="1">
    <location>
        <begin position="93"/>
        <end position="125"/>
    </location>
</feature>
<evidence type="ECO:0000259" key="4">
    <source>
        <dbReference type="Pfam" id="PF07693"/>
    </source>
</evidence>
<dbReference type="PROSITE" id="PS50088">
    <property type="entry name" value="ANK_REPEAT"/>
    <property type="match status" value="10"/>
</dbReference>
<protein>
    <submittedName>
        <fullName evidence="7">Kinase D-interacting substrate of 220 kDa B-like isoform X2</fullName>
    </submittedName>
</protein>
<dbReference type="InterPro" id="IPR011646">
    <property type="entry name" value="KAP_P-loop"/>
</dbReference>
<dbReference type="GO" id="GO:0019887">
    <property type="term" value="F:protein kinase regulator activity"/>
    <property type="evidence" value="ECO:0007669"/>
    <property type="project" value="TreeGrafter"/>
</dbReference>
<evidence type="ECO:0000313" key="7">
    <source>
        <dbReference type="RefSeq" id="XP_031554949.1"/>
    </source>
</evidence>
<dbReference type="InterPro" id="IPR036770">
    <property type="entry name" value="Ankyrin_rpt-contain_sf"/>
</dbReference>
<feature type="repeat" description="ANK" evidence="1">
    <location>
        <begin position="159"/>
        <end position="191"/>
    </location>
</feature>
<dbReference type="InterPro" id="IPR002110">
    <property type="entry name" value="Ankyrin_rpt"/>
</dbReference>
<organism evidence="6 7">
    <name type="scientific">Actinia tenebrosa</name>
    <name type="common">Australian red waratah sea anemone</name>
    <dbReference type="NCBI Taxonomy" id="6105"/>
    <lineage>
        <taxon>Eukaryota</taxon>
        <taxon>Metazoa</taxon>
        <taxon>Cnidaria</taxon>
        <taxon>Anthozoa</taxon>
        <taxon>Hexacorallia</taxon>
        <taxon>Actiniaria</taxon>
        <taxon>Actiniidae</taxon>
        <taxon>Actinia</taxon>
    </lineage>
</organism>
<feature type="repeat" description="ANK" evidence="1">
    <location>
        <begin position="225"/>
        <end position="257"/>
    </location>
</feature>
<evidence type="ECO:0000313" key="6">
    <source>
        <dbReference type="Proteomes" id="UP000515163"/>
    </source>
</evidence>
<feature type="transmembrane region" description="Helical" evidence="3">
    <location>
        <begin position="583"/>
        <end position="603"/>
    </location>
</feature>
<dbReference type="InParanoid" id="A0A6P8HEU9"/>
<dbReference type="SUPFAM" id="SSF48403">
    <property type="entry name" value="Ankyrin repeat"/>
    <property type="match status" value="1"/>
</dbReference>
<evidence type="ECO:0000256" key="1">
    <source>
        <dbReference type="PROSITE-ProRule" id="PRU00023"/>
    </source>
</evidence>
<feature type="transmembrane region" description="Helical" evidence="3">
    <location>
        <begin position="723"/>
        <end position="742"/>
    </location>
</feature>
<feature type="transmembrane region" description="Helical" evidence="3">
    <location>
        <begin position="557"/>
        <end position="577"/>
    </location>
</feature>
<evidence type="ECO:0000259" key="5">
    <source>
        <dbReference type="Pfam" id="PF23307"/>
    </source>
</evidence>
<feature type="region of interest" description="Disordered" evidence="2">
    <location>
        <begin position="1306"/>
        <end position="1340"/>
    </location>
</feature>
<dbReference type="RefSeq" id="XP_031554949.1">
    <property type="nucleotide sequence ID" value="XM_031699089.1"/>
</dbReference>
<feature type="repeat" description="ANK" evidence="1">
    <location>
        <begin position="192"/>
        <end position="224"/>
    </location>
</feature>
<feature type="compositionally biased region" description="Basic and acidic residues" evidence="2">
    <location>
        <begin position="1804"/>
        <end position="1816"/>
    </location>
</feature>
<feature type="repeat" description="ANK" evidence="1">
    <location>
        <begin position="126"/>
        <end position="158"/>
    </location>
</feature>
<dbReference type="PANTHER" id="PTHR24116:SF0">
    <property type="entry name" value="KINASE D-INTERACTING SUBSTRATE OF 220 KDA"/>
    <property type="match status" value="1"/>
</dbReference>
<keyword evidence="3" id="KW-1133">Transmembrane helix</keyword>
<feature type="compositionally biased region" description="Polar residues" evidence="2">
    <location>
        <begin position="1669"/>
        <end position="1682"/>
    </location>
</feature>
<dbReference type="PROSITE" id="PS50297">
    <property type="entry name" value="ANK_REP_REGION"/>
    <property type="match status" value="9"/>
</dbReference>
<evidence type="ECO:0000256" key="3">
    <source>
        <dbReference type="SAM" id="Phobius"/>
    </source>
</evidence>
<keyword evidence="1" id="KW-0040">ANK repeat</keyword>
<feature type="region of interest" description="Disordered" evidence="2">
    <location>
        <begin position="1605"/>
        <end position="1816"/>
    </location>
</feature>
<gene>
    <name evidence="7" type="primary">LOC116291867</name>
</gene>
<dbReference type="OrthoDB" id="6084525at2759"/>
<feature type="repeat" description="ANK" evidence="1">
    <location>
        <begin position="390"/>
        <end position="422"/>
    </location>
</feature>
<dbReference type="Proteomes" id="UP000515163">
    <property type="component" value="Unplaced"/>
</dbReference>
<feature type="compositionally biased region" description="Low complexity" evidence="2">
    <location>
        <begin position="1709"/>
        <end position="1724"/>
    </location>
</feature>
<keyword evidence="3" id="KW-0472">Membrane</keyword>
<reference evidence="7" key="1">
    <citation type="submission" date="2025-08" db="UniProtKB">
        <authorList>
            <consortium name="RefSeq"/>
        </authorList>
    </citation>
    <scope>IDENTIFICATION</scope>
    <source>
        <tissue evidence="7">Tentacle</tissue>
    </source>
</reference>
<dbReference type="GeneID" id="116291867"/>
<feature type="repeat" description="ANK" evidence="1">
    <location>
        <begin position="291"/>
        <end position="323"/>
    </location>
</feature>
<proteinExistence type="predicted"/>
<feature type="compositionally biased region" description="Polar residues" evidence="2">
    <location>
        <begin position="1480"/>
        <end position="1490"/>
    </location>
</feature>
<dbReference type="InterPro" id="IPR052771">
    <property type="entry name" value="Neurotrophin_sig_adaptor"/>
</dbReference>
<dbReference type="GO" id="GO:0030165">
    <property type="term" value="F:PDZ domain binding"/>
    <property type="evidence" value="ECO:0007669"/>
    <property type="project" value="TreeGrafter"/>
</dbReference>
<dbReference type="Gene3D" id="1.25.40.20">
    <property type="entry name" value="Ankyrin repeat-containing domain"/>
    <property type="match status" value="4"/>
</dbReference>
<feature type="domain" description="KAP NTPase" evidence="4">
    <location>
        <begin position="497"/>
        <end position="1057"/>
    </location>
</feature>
<dbReference type="Pfam" id="PF12796">
    <property type="entry name" value="Ank_2"/>
    <property type="match status" value="3"/>
</dbReference>
<dbReference type="InterPro" id="IPR013761">
    <property type="entry name" value="SAM/pointed_sf"/>
</dbReference>
<feature type="region of interest" description="Disordered" evidence="2">
    <location>
        <begin position="1354"/>
        <end position="1550"/>
    </location>
</feature>
<dbReference type="SUPFAM" id="SSF47769">
    <property type="entry name" value="SAM/Pointed domain"/>
    <property type="match status" value="1"/>
</dbReference>
<evidence type="ECO:0000256" key="2">
    <source>
        <dbReference type="SAM" id="MobiDB-lite"/>
    </source>
</evidence>
<dbReference type="SMART" id="SM00248">
    <property type="entry name" value="ANK"/>
    <property type="match status" value="11"/>
</dbReference>
<feature type="compositionally biased region" description="Basic and acidic residues" evidence="2">
    <location>
        <begin position="1410"/>
        <end position="1441"/>
    </location>
</feature>
<dbReference type="Pfam" id="PF23307">
    <property type="entry name" value="SAM_KIDINS220"/>
    <property type="match status" value="1"/>
</dbReference>